<proteinExistence type="inferred from homology"/>
<evidence type="ECO:0000313" key="3">
    <source>
        <dbReference type="Proteomes" id="UP000238176"/>
    </source>
</evidence>
<sequence>MPETMTSADLRTRNQVRLLRAVHDAAAPITRAEAARVLGIGRNTAAALVGELERARLLHEVPAEAAGRGRPTTLLVPHPEGPLAFAVDFREDTWTLASVALGGAITELEGGEHDRTPRVFADLRAAIARHATDRLAVVGLATSGPIRDGHRLHISHLGWDEVDLAGLIGPDWPVTVIDNDARLAGLAEARRGALRGMGTAMHFHIDFDIGGTLLLGGDAQRGAHNIAGEFGHMPLTGSPLECMCGARGCWSLDVGANALVRHFGARPGYGEGRELAREILRWAEDGDAEASAAVDANAAALGTGLGALANALDPQAISLSGLGVDLIRLRRDTIESHCAAGLMAFRRDEPPQILAGTVGDAGPLTGAAEIAWDAILAPDRVKALLQGA</sequence>
<dbReference type="Gene3D" id="1.10.10.10">
    <property type="entry name" value="Winged helix-like DNA-binding domain superfamily/Winged helix DNA-binding domain"/>
    <property type="match status" value="1"/>
</dbReference>
<comment type="caution">
    <text evidence="2">The sequence shown here is derived from an EMBL/GenBank/DDBJ whole genome shotgun (WGS) entry which is preliminary data.</text>
</comment>
<comment type="similarity">
    <text evidence="1">Belongs to the ROK (NagC/XylR) family.</text>
</comment>
<dbReference type="InterPro" id="IPR036390">
    <property type="entry name" value="WH_DNA-bd_sf"/>
</dbReference>
<evidence type="ECO:0000313" key="2">
    <source>
        <dbReference type="EMBL" id="PRY62231.1"/>
    </source>
</evidence>
<gene>
    <name evidence="2" type="ORF">B0I28_101558</name>
</gene>
<dbReference type="PANTHER" id="PTHR18964">
    <property type="entry name" value="ROK (REPRESSOR, ORF, KINASE) FAMILY"/>
    <property type="match status" value="1"/>
</dbReference>
<evidence type="ECO:0000256" key="1">
    <source>
        <dbReference type="ARBA" id="ARBA00006479"/>
    </source>
</evidence>
<dbReference type="RefSeq" id="WP_146147946.1">
    <property type="nucleotide sequence ID" value="NZ_PVTJ01000001.1"/>
</dbReference>
<dbReference type="SUPFAM" id="SSF46785">
    <property type="entry name" value="Winged helix' DNA-binding domain"/>
    <property type="match status" value="1"/>
</dbReference>
<protein>
    <submittedName>
        <fullName evidence="2">Putative NBD/HSP70 family sugar kinase</fullName>
    </submittedName>
</protein>
<reference evidence="2 3" key="1">
    <citation type="submission" date="2018-03" db="EMBL/GenBank/DDBJ databases">
        <title>Genomic Encyclopedia of Type Strains, Phase III (KMG-III): the genomes of soil and plant-associated and newly described type strains.</title>
        <authorList>
            <person name="Whitman W."/>
        </authorList>
    </citation>
    <scope>NUCLEOTIDE SEQUENCE [LARGE SCALE GENOMIC DNA]</scope>
    <source>
        <strain evidence="2 3">CGMCC 4.7067</strain>
    </source>
</reference>
<dbReference type="Proteomes" id="UP000238176">
    <property type="component" value="Unassembled WGS sequence"/>
</dbReference>
<keyword evidence="2" id="KW-0808">Transferase</keyword>
<dbReference type="Pfam" id="PF00480">
    <property type="entry name" value="ROK"/>
    <property type="match status" value="1"/>
</dbReference>
<name>A0A2T0UWB9_9ACTN</name>
<dbReference type="GO" id="GO:0016301">
    <property type="term" value="F:kinase activity"/>
    <property type="evidence" value="ECO:0007669"/>
    <property type="project" value="UniProtKB-KW"/>
</dbReference>
<dbReference type="PANTHER" id="PTHR18964:SF149">
    <property type="entry name" value="BIFUNCTIONAL UDP-N-ACETYLGLUCOSAMINE 2-EPIMERASE_N-ACETYLMANNOSAMINE KINASE"/>
    <property type="match status" value="1"/>
</dbReference>
<organism evidence="2 3">
    <name type="scientific">Glycomyces artemisiae</name>
    <dbReference type="NCBI Taxonomy" id="1076443"/>
    <lineage>
        <taxon>Bacteria</taxon>
        <taxon>Bacillati</taxon>
        <taxon>Actinomycetota</taxon>
        <taxon>Actinomycetes</taxon>
        <taxon>Glycomycetales</taxon>
        <taxon>Glycomycetaceae</taxon>
        <taxon>Glycomyces</taxon>
    </lineage>
</organism>
<dbReference type="Gene3D" id="3.30.420.40">
    <property type="match status" value="2"/>
</dbReference>
<dbReference type="AlphaFoldDB" id="A0A2T0UWB9"/>
<keyword evidence="2" id="KW-0418">Kinase</keyword>
<dbReference type="InterPro" id="IPR036388">
    <property type="entry name" value="WH-like_DNA-bd_sf"/>
</dbReference>
<dbReference type="SUPFAM" id="SSF53067">
    <property type="entry name" value="Actin-like ATPase domain"/>
    <property type="match status" value="2"/>
</dbReference>
<keyword evidence="3" id="KW-1185">Reference proteome</keyword>
<dbReference type="EMBL" id="PVTJ01000001">
    <property type="protein sequence ID" value="PRY62231.1"/>
    <property type="molecule type" value="Genomic_DNA"/>
</dbReference>
<accession>A0A2T0UWB9</accession>
<dbReference type="InterPro" id="IPR043129">
    <property type="entry name" value="ATPase_NBD"/>
</dbReference>
<dbReference type="InterPro" id="IPR000600">
    <property type="entry name" value="ROK"/>
</dbReference>
<dbReference type="OrthoDB" id="9810372at2"/>